<comment type="similarity">
    <text evidence="2 17">Belongs to the Nudix hydrolase family.</text>
</comment>
<keyword evidence="4" id="KW-0235">DNA replication</keyword>
<evidence type="ECO:0000256" key="3">
    <source>
        <dbReference type="ARBA" id="ARBA00022457"/>
    </source>
</evidence>
<evidence type="ECO:0000256" key="13">
    <source>
        <dbReference type="ARBA" id="ARBA00040794"/>
    </source>
</evidence>
<evidence type="ECO:0000256" key="4">
    <source>
        <dbReference type="ARBA" id="ARBA00022705"/>
    </source>
</evidence>
<evidence type="ECO:0000256" key="16">
    <source>
        <dbReference type="ARBA" id="ARBA00042798"/>
    </source>
</evidence>
<dbReference type="PROSITE" id="PS51462">
    <property type="entry name" value="NUDIX"/>
    <property type="match status" value="1"/>
</dbReference>
<keyword evidence="8" id="KW-0460">Magnesium</keyword>
<keyword evidence="7 17" id="KW-0378">Hydrolase</keyword>
<comment type="caution">
    <text evidence="19">The sequence shown here is derived from an EMBL/GenBank/DDBJ whole genome shotgun (WGS) entry which is preliminary data.</text>
</comment>
<evidence type="ECO:0000256" key="14">
    <source>
        <dbReference type="ARBA" id="ARBA00041592"/>
    </source>
</evidence>
<evidence type="ECO:0000256" key="17">
    <source>
        <dbReference type="RuleBase" id="RU003476"/>
    </source>
</evidence>
<evidence type="ECO:0000313" key="20">
    <source>
        <dbReference type="Proteomes" id="UP001589654"/>
    </source>
</evidence>
<dbReference type="InterPro" id="IPR015797">
    <property type="entry name" value="NUDIX_hydrolase-like_dom_sf"/>
</dbReference>
<dbReference type="CDD" id="cd03425">
    <property type="entry name" value="NUDIX_MutT_NudA_like"/>
    <property type="match status" value="1"/>
</dbReference>
<keyword evidence="5" id="KW-0479">Metal-binding</keyword>
<evidence type="ECO:0000256" key="2">
    <source>
        <dbReference type="ARBA" id="ARBA00005582"/>
    </source>
</evidence>
<accession>A0ABV5J366</accession>
<evidence type="ECO:0000256" key="5">
    <source>
        <dbReference type="ARBA" id="ARBA00022723"/>
    </source>
</evidence>
<gene>
    <name evidence="19" type="ORF">ACFFUR_05555</name>
</gene>
<evidence type="ECO:0000256" key="6">
    <source>
        <dbReference type="ARBA" id="ARBA00022763"/>
    </source>
</evidence>
<dbReference type="InterPro" id="IPR020476">
    <property type="entry name" value="Nudix_hydrolase"/>
</dbReference>
<organism evidence="19 20">
    <name type="scientific">Echinicola jeungdonensis</name>
    <dbReference type="NCBI Taxonomy" id="709343"/>
    <lineage>
        <taxon>Bacteria</taxon>
        <taxon>Pseudomonadati</taxon>
        <taxon>Bacteroidota</taxon>
        <taxon>Cytophagia</taxon>
        <taxon>Cytophagales</taxon>
        <taxon>Cyclobacteriaceae</taxon>
        <taxon>Echinicola</taxon>
    </lineage>
</organism>
<keyword evidence="6" id="KW-0227">DNA damage</keyword>
<evidence type="ECO:0000259" key="18">
    <source>
        <dbReference type="PROSITE" id="PS51462"/>
    </source>
</evidence>
<dbReference type="GO" id="GO:0016787">
    <property type="term" value="F:hydrolase activity"/>
    <property type="evidence" value="ECO:0007669"/>
    <property type="project" value="UniProtKB-KW"/>
</dbReference>
<reference evidence="19 20" key="1">
    <citation type="submission" date="2024-09" db="EMBL/GenBank/DDBJ databases">
        <authorList>
            <person name="Sun Q."/>
            <person name="Mori K."/>
        </authorList>
    </citation>
    <scope>NUCLEOTIDE SEQUENCE [LARGE SCALE GENOMIC DNA]</scope>
    <source>
        <strain evidence="19 20">CECT 7682</strain>
    </source>
</reference>
<dbReference type="EMBL" id="JBHMEW010000045">
    <property type="protein sequence ID" value="MFB9211264.1"/>
    <property type="molecule type" value="Genomic_DNA"/>
</dbReference>
<comment type="catalytic activity">
    <reaction evidence="11">
        <text>8-oxo-GTP + H2O = 8-oxo-GMP + diphosphate + H(+)</text>
        <dbReference type="Rhea" id="RHEA:67616"/>
        <dbReference type="ChEBI" id="CHEBI:15377"/>
        <dbReference type="ChEBI" id="CHEBI:15378"/>
        <dbReference type="ChEBI" id="CHEBI:33019"/>
        <dbReference type="ChEBI" id="CHEBI:143553"/>
        <dbReference type="ChEBI" id="CHEBI:145694"/>
    </reaction>
</comment>
<protein>
    <recommendedName>
        <fullName evidence="13">8-oxo-dGTP diphosphatase</fullName>
        <ecNumber evidence="12">3.6.1.55</ecNumber>
    </recommendedName>
    <alternativeName>
        <fullName evidence="16">7,8-dihydro-8-oxoguanine-triphosphatase</fullName>
    </alternativeName>
    <alternativeName>
        <fullName evidence="15">Mutator protein MutT</fullName>
    </alternativeName>
    <alternativeName>
        <fullName evidence="14">dGTP pyrophosphohydrolase</fullName>
    </alternativeName>
</protein>
<comment type="catalytic activity">
    <reaction evidence="10">
        <text>8-oxo-dGTP + H2O = 8-oxo-dGMP + diphosphate + H(+)</text>
        <dbReference type="Rhea" id="RHEA:31575"/>
        <dbReference type="ChEBI" id="CHEBI:15377"/>
        <dbReference type="ChEBI" id="CHEBI:15378"/>
        <dbReference type="ChEBI" id="CHEBI:33019"/>
        <dbReference type="ChEBI" id="CHEBI:63224"/>
        <dbReference type="ChEBI" id="CHEBI:77896"/>
        <dbReference type="EC" id="3.6.1.55"/>
    </reaction>
</comment>
<feature type="domain" description="Nudix hydrolase" evidence="18">
    <location>
        <begin position="1"/>
        <end position="125"/>
    </location>
</feature>
<dbReference type="Pfam" id="PF00293">
    <property type="entry name" value="NUDIX"/>
    <property type="match status" value="1"/>
</dbReference>
<dbReference type="Gene3D" id="3.90.79.10">
    <property type="entry name" value="Nucleoside Triphosphate Pyrophosphohydrolase"/>
    <property type="match status" value="1"/>
</dbReference>
<dbReference type="InterPro" id="IPR000086">
    <property type="entry name" value="NUDIX_hydrolase_dom"/>
</dbReference>
<keyword evidence="9" id="KW-0234">DNA repair</keyword>
<keyword evidence="3" id="KW-0515">Mutator protein</keyword>
<evidence type="ECO:0000256" key="12">
    <source>
        <dbReference type="ARBA" id="ARBA00038905"/>
    </source>
</evidence>
<evidence type="ECO:0000256" key="8">
    <source>
        <dbReference type="ARBA" id="ARBA00022842"/>
    </source>
</evidence>
<dbReference type="Proteomes" id="UP001589654">
    <property type="component" value="Unassembled WGS sequence"/>
</dbReference>
<dbReference type="PROSITE" id="PS00893">
    <property type="entry name" value="NUDIX_BOX"/>
    <property type="match status" value="1"/>
</dbReference>
<evidence type="ECO:0000256" key="10">
    <source>
        <dbReference type="ARBA" id="ARBA00035861"/>
    </source>
</evidence>
<dbReference type="PANTHER" id="PTHR47707:SF1">
    <property type="entry name" value="NUDIX HYDROLASE FAMILY PROTEIN"/>
    <property type="match status" value="1"/>
</dbReference>
<proteinExistence type="inferred from homology"/>
<sequence>MIAVTCALIIKDGLVLAVQRGTKMKMPLKWEFPGGKMENGESEQSCLAREIKEELNLEIEIGDKLSEVVYDYPDFTIRLIPYICRIQSGELVLTEHRSHQWLEKEELLDLDWAEADLPIVRDFLKGI</sequence>
<evidence type="ECO:0000256" key="7">
    <source>
        <dbReference type="ARBA" id="ARBA00022801"/>
    </source>
</evidence>
<keyword evidence="20" id="KW-1185">Reference proteome</keyword>
<dbReference type="PRINTS" id="PR00502">
    <property type="entry name" value="NUDIXFAMILY"/>
</dbReference>
<evidence type="ECO:0000256" key="1">
    <source>
        <dbReference type="ARBA" id="ARBA00001946"/>
    </source>
</evidence>
<dbReference type="PANTHER" id="PTHR47707">
    <property type="entry name" value="8-OXO-DGTP DIPHOSPHATASE"/>
    <property type="match status" value="1"/>
</dbReference>
<evidence type="ECO:0000256" key="11">
    <source>
        <dbReference type="ARBA" id="ARBA00036904"/>
    </source>
</evidence>
<evidence type="ECO:0000256" key="9">
    <source>
        <dbReference type="ARBA" id="ARBA00023204"/>
    </source>
</evidence>
<dbReference type="SUPFAM" id="SSF55811">
    <property type="entry name" value="Nudix"/>
    <property type="match status" value="1"/>
</dbReference>
<name>A0ABV5J366_9BACT</name>
<dbReference type="RefSeq" id="WP_290249288.1">
    <property type="nucleotide sequence ID" value="NZ_JAUFQT010000002.1"/>
</dbReference>
<evidence type="ECO:0000313" key="19">
    <source>
        <dbReference type="EMBL" id="MFB9211264.1"/>
    </source>
</evidence>
<evidence type="ECO:0000256" key="15">
    <source>
        <dbReference type="ARBA" id="ARBA00041979"/>
    </source>
</evidence>
<comment type="cofactor">
    <cofactor evidence="1">
        <name>Mg(2+)</name>
        <dbReference type="ChEBI" id="CHEBI:18420"/>
    </cofactor>
</comment>
<dbReference type="InterPro" id="IPR020084">
    <property type="entry name" value="NUDIX_hydrolase_CS"/>
</dbReference>
<dbReference type="EC" id="3.6.1.55" evidence="12"/>
<dbReference type="InterPro" id="IPR047127">
    <property type="entry name" value="MutT-like"/>
</dbReference>